<dbReference type="Proteomes" id="UP000008561">
    <property type="component" value="Chromosome"/>
</dbReference>
<dbReference type="AlphaFoldDB" id="A8ZXD2"/>
<name>A8ZXD2_DESOH</name>
<dbReference type="KEGG" id="dol:Dole_2708"/>
<dbReference type="EMBL" id="CP000859">
    <property type="protein sequence ID" value="ABW68511.1"/>
    <property type="molecule type" value="Genomic_DNA"/>
</dbReference>
<gene>
    <name evidence="1" type="ordered locus">Dole_2708</name>
</gene>
<evidence type="ECO:0000313" key="1">
    <source>
        <dbReference type="EMBL" id="ABW68511.1"/>
    </source>
</evidence>
<dbReference type="HOGENOM" id="CLU_2896778_0_0_7"/>
<sequence length="62" mass="7265">MTKAEKEKYESIDALKDLFKQLKGRKFVLDCGHHVTFGYFLSNNIVIINEKEPKIICTDCWD</sequence>
<accession>A8ZXD2</accession>
<keyword evidence="2" id="KW-1185">Reference proteome</keyword>
<proteinExistence type="predicted"/>
<protein>
    <submittedName>
        <fullName evidence="1">Uncharacterized protein</fullName>
    </submittedName>
</protein>
<reference evidence="1 2" key="1">
    <citation type="submission" date="2007-10" db="EMBL/GenBank/DDBJ databases">
        <title>Complete sequence of Desulfococcus oleovorans Hxd3.</title>
        <authorList>
            <consortium name="US DOE Joint Genome Institute"/>
            <person name="Copeland A."/>
            <person name="Lucas S."/>
            <person name="Lapidus A."/>
            <person name="Barry K."/>
            <person name="Glavina del Rio T."/>
            <person name="Dalin E."/>
            <person name="Tice H."/>
            <person name="Pitluck S."/>
            <person name="Kiss H."/>
            <person name="Brettin T."/>
            <person name="Bruce D."/>
            <person name="Detter J.C."/>
            <person name="Han C."/>
            <person name="Schmutz J."/>
            <person name="Larimer F."/>
            <person name="Land M."/>
            <person name="Hauser L."/>
            <person name="Kyrpides N."/>
            <person name="Kim E."/>
            <person name="Wawrik B."/>
            <person name="Richardson P."/>
        </authorList>
    </citation>
    <scope>NUCLEOTIDE SEQUENCE [LARGE SCALE GENOMIC DNA]</scope>
    <source>
        <strain evidence="2">DSM 6200 / JCM 39069 / Hxd3</strain>
    </source>
</reference>
<evidence type="ECO:0000313" key="2">
    <source>
        <dbReference type="Proteomes" id="UP000008561"/>
    </source>
</evidence>
<organism evidence="1 2">
    <name type="scientific">Desulfosudis oleivorans (strain DSM 6200 / JCM 39069 / Hxd3)</name>
    <name type="common">Desulfococcus oleovorans</name>
    <dbReference type="NCBI Taxonomy" id="96561"/>
    <lineage>
        <taxon>Bacteria</taxon>
        <taxon>Pseudomonadati</taxon>
        <taxon>Thermodesulfobacteriota</taxon>
        <taxon>Desulfobacteria</taxon>
        <taxon>Desulfobacterales</taxon>
        <taxon>Desulfosudaceae</taxon>
        <taxon>Desulfosudis</taxon>
    </lineage>
</organism>